<evidence type="ECO:0000313" key="4">
    <source>
        <dbReference type="EMBL" id="QIW96693.1"/>
    </source>
</evidence>
<dbReference type="InterPro" id="IPR039367">
    <property type="entry name" value="Och1-like"/>
</dbReference>
<accession>A0A6H0XPN8</accession>
<keyword evidence="5" id="KW-1185">Reference proteome</keyword>
<feature type="compositionally biased region" description="Basic and acidic residues" evidence="2">
    <location>
        <begin position="313"/>
        <end position="338"/>
    </location>
</feature>
<evidence type="ECO:0000256" key="3">
    <source>
        <dbReference type="SAM" id="SignalP"/>
    </source>
</evidence>
<dbReference type="GO" id="GO:0000009">
    <property type="term" value="F:alpha-1,6-mannosyltransferase activity"/>
    <property type="evidence" value="ECO:0007669"/>
    <property type="project" value="InterPro"/>
</dbReference>
<dbReference type="GO" id="GO:0000136">
    <property type="term" value="C:mannan polymerase complex"/>
    <property type="evidence" value="ECO:0007669"/>
    <property type="project" value="TreeGrafter"/>
</dbReference>
<dbReference type="Gene3D" id="3.90.550.20">
    <property type="match status" value="1"/>
</dbReference>
<proteinExistence type="inferred from homology"/>
<dbReference type="GO" id="GO:0006487">
    <property type="term" value="P:protein N-linked glycosylation"/>
    <property type="evidence" value="ECO:0007669"/>
    <property type="project" value="TreeGrafter"/>
</dbReference>
<dbReference type="InterPro" id="IPR029044">
    <property type="entry name" value="Nucleotide-diphossugar_trans"/>
</dbReference>
<evidence type="ECO:0008006" key="6">
    <source>
        <dbReference type="Google" id="ProtNLM"/>
    </source>
</evidence>
<dbReference type="InterPro" id="IPR007577">
    <property type="entry name" value="GlycoTrfase_DXD_sugar-bd_CS"/>
</dbReference>
<feature type="chain" id="PRO_5026045801" description="Initiation-specific alpha-1,6-mannosyltransferase" evidence="3">
    <location>
        <begin position="25"/>
        <end position="351"/>
    </location>
</feature>
<feature type="signal peptide" evidence="3">
    <location>
        <begin position="1"/>
        <end position="24"/>
    </location>
</feature>
<feature type="region of interest" description="Disordered" evidence="2">
    <location>
        <begin position="313"/>
        <end position="351"/>
    </location>
</feature>
<dbReference type="PANTHER" id="PTHR31834:SF8">
    <property type="entry name" value="TRANSFERASE, PUTATIVE (AFU_ORTHOLOGUE AFUA_6G14040)-RELATED"/>
    <property type="match status" value="1"/>
</dbReference>
<gene>
    <name evidence="4" type="ORF">AMS68_002211</name>
</gene>
<reference evidence="4 5" key="1">
    <citation type="journal article" date="2016" name="Sci. Rep.">
        <title>Peltaster fructicola genome reveals evolution from an invasive phytopathogen to an ectophytic parasite.</title>
        <authorList>
            <person name="Xu C."/>
            <person name="Chen H."/>
            <person name="Gleason M.L."/>
            <person name="Xu J.R."/>
            <person name="Liu H."/>
            <person name="Zhang R."/>
            <person name="Sun G."/>
        </authorList>
    </citation>
    <scope>NUCLEOTIDE SEQUENCE [LARGE SCALE GENOMIC DNA]</scope>
    <source>
        <strain evidence="4 5">LNHT1506</strain>
    </source>
</reference>
<keyword evidence="3" id="KW-0732">Signal</keyword>
<organism evidence="4 5">
    <name type="scientific">Peltaster fructicola</name>
    <dbReference type="NCBI Taxonomy" id="286661"/>
    <lineage>
        <taxon>Eukaryota</taxon>
        <taxon>Fungi</taxon>
        <taxon>Dikarya</taxon>
        <taxon>Ascomycota</taxon>
        <taxon>Pezizomycotina</taxon>
        <taxon>Dothideomycetes</taxon>
        <taxon>Dothideomycetes incertae sedis</taxon>
        <taxon>Peltaster</taxon>
    </lineage>
</organism>
<dbReference type="Proteomes" id="UP000503462">
    <property type="component" value="Chromosome 2"/>
</dbReference>
<evidence type="ECO:0000256" key="2">
    <source>
        <dbReference type="SAM" id="MobiDB-lite"/>
    </source>
</evidence>
<protein>
    <recommendedName>
        <fullName evidence="6">Initiation-specific alpha-1,6-mannosyltransferase</fullName>
    </recommendedName>
</protein>
<dbReference type="OrthoDB" id="409543at2759"/>
<sequence length="351" mass="39924">MSRRMRTTAVALSLLAGIALVTHSYHPIPHIPEIPKFQIVKPKTAPHSIPRKIWQTWRDPPQGLSDDYRDWSKTWSQKNPDYRYELLTDGTAMTFVQTTFHNRPDIIDTYIRTEDVILRADYTRYLALLAEGGTYVDMDTDCTRPIDSWIPLEYVNRTSFVVGVEYDAMDDGIRSDFEDRVQLCQWAFMSKPGNKVLEHIVNRVTKALQNLAPDGGKIECGSNDDVLHITGPRIFSHAILEALTEQMKRNITEDTLTKLTGPMLIGDVLILPVSAFGSGQAHSNSKGENNEEQLLWHHFNGFWGWKDAHDGKINREKEAKEKAEKEKAEQEEKEKSKAADPAQPLEANHGD</sequence>
<dbReference type="Pfam" id="PF04488">
    <property type="entry name" value="Gly_transf_sug"/>
    <property type="match status" value="1"/>
</dbReference>
<dbReference type="EMBL" id="CP051140">
    <property type="protein sequence ID" value="QIW96693.1"/>
    <property type="molecule type" value="Genomic_DNA"/>
</dbReference>
<dbReference type="SUPFAM" id="SSF53448">
    <property type="entry name" value="Nucleotide-diphospho-sugar transferases"/>
    <property type="match status" value="1"/>
</dbReference>
<comment type="similarity">
    <text evidence="1">Belongs to the glycosyltransferase 32 family.</text>
</comment>
<evidence type="ECO:0000256" key="1">
    <source>
        <dbReference type="ARBA" id="ARBA00009003"/>
    </source>
</evidence>
<dbReference type="AlphaFoldDB" id="A0A6H0XPN8"/>
<name>A0A6H0XPN8_9PEZI</name>
<evidence type="ECO:0000313" key="5">
    <source>
        <dbReference type="Proteomes" id="UP000503462"/>
    </source>
</evidence>
<dbReference type="PANTHER" id="PTHR31834">
    <property type="entry name" value="INITIATION-SPECIFIC ALPHA-1,6-MANNOSYLTRANSFERASE"/>
    <property type="match status" value="1"/>
</dbReference>